<sequence>MVCIYDIYPASMNCPPHVCGAVACWAWLGLSFRVVACASWIPSHDYHPFQLKELLVDTQLIREVNHLVPQKA</sequence>
<accession>A0A0K0HET6</accession>
<dbReference type="AlphaFoldDB" id="A0A0K0HET6"/>
<dbReference type="Proteomes" id="UP000000289">
    <property type="component" value="Chromosome"/>
</dbReference>
<dbReference type="KEGG" id="sbg:SBG_2847"/>
<gene>
    <name evidence="1" type="ordered locus">SBG_2847</name>
</gene>
<evidence type="ECO:0000313" key="1">
    <source>
        <dbReference type="EMBL" id="CCC31901.1"/>
    </source>
</evidence>
<name>A0A0K0HET6_SALBC</name>
<evidence type="ECO:0000313" key="2">
    <source>
        <dbReference type="Proteomes" id="UP000000289"/>
    </source>
</evidence>
<dbReference type="EMBL" id="FR877557">
    <property type="protein sequence ID" value="CCC31901.1"/>
    <property type="molecule type" value="Genomic_DNA"/>
</dbReference>
<proteinExistence type="predicted"/>
<organism evidence="1 2">
    <name type="scientific">Salmonella bongori (strain ATCC 43975 / DSM 13772 / NCTC 12419)</name>
    <dbReference type="NCBI Taxonomy" id="218493"/>
    <lineage>
        <taxon>Bacteria</taxon>
        <taxon>Pseudomonadati</taxon>
        <taxon>Pseudomonadota</taxon>
        <taxon>Gammaproteobacteria</taxon>
        <taxon>Enterobacterales</taxon>
        <taxon>Enterobacteriaceae</taxon>
        <taxon>Salmonella</taxon>
    </lineage>
</organism>
<protein>
    <submittedName>
        <fullName evidence="1">Uncharacterized protein</fullName>
    </submittedName>
</protein>
<reference evidence="1 2" key="1">
    <citation type="journal article" date="2011" name="PLoS Pathog.">
        <title>Salmonella bongori provides insights into the evolution of the Salmonellae.</title>
        <authorList>
            <person name="Fookes M."/>
            <person name="Schroeder G.N."/>
            <person name="Langridge G.C."/>
            <person name="Blondel C.J."/>
            <person name="Mammina C."/>
            <person name="Connor T.R."/>
            <person name="Seth-Smith H."/>
            <person name="Vernikos G.S."/>
            <person name="Robinson K.S."/>
            <person name="Sanders M."/>
            <person name="Petty N.K."/>
            <person name="Kingsley R.A."/>
            <person name="Baumler A.J."/>
            <person name="Nuccio S.P."/>
            <person name="Contreras I."/>
            <person name="Santiviago C.A."/>
            <person name="Maskell D."/>
            <person name="Barrow P."/>
            <person name="Humphrey T."/>
            <person name="Nastasi A."/>
            <person name="Roberts M."/>
            <person name="Frankel G."/>
            <person name="Parkhill J."/>
            <person name="Dougan G."/>
            <person name="Thomson N.R."/>
        </authorList>
    </citation>
    <scope>NUCLEOTIDE SEQUENCE [LARGE SCALE GENOMIC DNA]</scope>
    <source>
        <strain evidence="2">ATCC 43975 / DSM 13772 / NCTC 12419</strain>
    </source>
</reference>